<evidence type="ECO:0000256" key="2">
    <source>
        <dbReference type="SAM" id="Phobius"/>
    </source>
</evidence>
<keyword evidence="2" id="KW-0472">Membrane</keyword>
<dbReference type="EMBL" id="CP151503">
    <property type="protein sequence ID" value="WZN60515.1"/>
    <property type="molecule type" value="Genomic_DNA"/>
</dbReference>
<dbReference type="Proteomes" id="UP001472866">
    <property type="component" value="Chromosome 03"/>
</dbReference>
<feature type="region of interest" description="Disordered" evidence="1">
    <location>
        <begin position="1"/>
        <end position="29"/>
    </location>
</feature>
<feature type="transmembrane region" description="Helical" evidence="2">
    <location>
        <begin position="189"/>
        <end position="212"/>
    </location>
</feature>
<feature type="compositionally biased region" description="Basic and acidic residues" evidence="1">
    <location>
        <begin position="57"/>
        <end position="72"/>
    </location>
</feature>
<keyword evidence="4" id="KW-1185">Reference proteome</keyword>
<protein>
    <submittedName>
        <fullName evidence="3">Chloroplast protein ORANGE-GREEN</fullName>
    </submittedName>
</protein>
<keyword evidence="2" id="KW-1133">Transmembrane helix</keyword>
<reference evidence="3 4" key="1">
    <citation type="submission" date="2024-03" db="EMBL/GenBank/DDBJ databases">
        <title>Complete genome sequence of the green alga Chloropicon roscoffensis RCC1871.</title>
        <authorList>
            <person name="Lemieux C."/>
            <person name="Pombert J.-F."/>
            <person name="Otis C."/>
            <person name="Turmel M."/>
        </authorList>
    </citation>
    <scope>NUCLEOTIDE SEQUENCE [LARGE SCALE GENOMIC DNA]</scope>
    <source>
        <strain evidence="3 4">RCC1871</strain>
    </source>
</reference>
<evidence type="ECO:0000313" key="3">
    <source>
        <dbReference type="EMBL" id="WZN60515.1"/>
    </source>
</evidence>
<sequence>MKRVTTSSRSGRSSSAATGDASTSSGGAAVGRCKCRCPGGLLLLRRGRLLSTTTSRRAAEGASDRFGGDGGERTPGVEGSILPGSLLDGTSLPENFSIIESSETMKDFGRMELKDMRDNIVARRNTIFLLMEEVRRLRIQLRVKEGDGDGATSAAALSEDAGAREREDEELYSSAIPFLPPVSTDTLKYYYWVYGLGVASLVIFGGLVAPAIEVRLGIGGLSYLELIESVGLPRQLAQVDPIVASFVGGAVGVLSALLVVEVNNVTEREKDKCFYCEGSGYLACGQCGGTGLVDGEACPMCGKTGKVMCTTCLCTGRLMATEHDPRIDPFV</sequence>
<proteinExistence type="predicted"/>
<feature type="region of interest" description="Disordered" evidence="1">
    <location>
        <begin position="53"/>
        <end position="75"/>
    </location>
</feature>
<evidence type="ECO:0000256" key="1">
    <source>
        <dbReference type="SAM" id="MobiDB-lite"/>
    </source>
</evidence>
<dbReference type="AlphaFoldDB" id="A0AAX4P4E4"/>
<evidence type="ECO:0000313" key="4">
    <source>
        <dbReference type="Proteomes" id="UP001472866"/>
    </source>
</evidence>
<gene>
    <name evidence="3" type="ORF">HKI87_03g20490</name>
</gene>
<organism evidence="3 4">
    <name type="scientific">Chloropicon roscoffensis</name>
    <dbReference type="NCBI Taxonomy" id="1461544"/>
    <lineage>
        <taxon>Eukaryota</taxon>
        <taxon>Viridiplantae</taxon>
        <taxon>Chlorophyta</taxon>
        <taxon>Chloropicophyceae</taxon>
        <taxon>Chloropicales</taxon>
        <taxon>Chloropicaceae</taxon>
        <taxon>Chloropicon</taxon>
    </lineage>
</organism>
<dbReference type="PANTHER" id="PTHR15852:SF8">
    <property type="entry name" value="PROTEIN ORANGE-LIKE, CHLOROPLASTIC"/>
    <property type="match status" value="1"/>
</dbReference>
<feature type="transmembrane region" description="Helical" evidence="2">
    <location>
        <begin position="242"/>
        <end position="260"/>
    </location>
</feature>
<dbReference type="PANTHER" id="PTHR15852">
    <property type="entry name" value="PLASTID TRANSCRIPTIONALLY ACTIVE PROTEIN"/>
    <property type="match status" value="1"/>
</dbReference>
<accession>A0AAX4P4E4</accession>
<name>A0AAX4P4E4_9CHLO</name>
<keyword evidence="2" id="KW-0812">Transmembrane</keyword>